<accession>F0WCS4</accession>
<protein>
    <submittedName>
        <fullName evidence="1">AlNc14C61G4451 protein</fullName>
    </submittedName>
</protein>
<sequence>MMAKYVYFQKHVVICVEKWMAESYSSFCNCFSLVYRVMMQSSSFRKCRLIMLNIMTIFQASSAVKCACRERESYRPAVHLSRERSDSLFS</sequence>
<reference evidence="1" key="1">
    <citation type="journal article" date="2011" name="PLoS Biol.">
        <title>Gene gain and loss during evolution of obligate parasitism in the white rust pathogen of Arabidopsis thaliana.</title>
        <authorList>
            <person name="Kemen E."/>
            <person name="Gardiner A."/>
            <person name="Schultz-Larsen T."/>
            <person name="Kemen A.C."/>
            <person name="Balmuth A.L."/>
            <person name="Robert-Seilaniantz A."/>
            <person name="Bailey K."/>
            <person name="Holub E."/>
            <person name="Studholme D.J."/>
            <person name="Maclean D."/>
            <person name="Jones J.D."/>
        </authorList>
    </citation>
    <scope>NUCLEOTIDE SEQUENCE</scope>
</reference>
<dbReference type="AlphaFoldDB" id="F0WCS4"/>
<dbReference type="HOGENOM" id="CLU_2459364_0_0_1"/>
<proteinExistence type="predicted"/>
<evidence type="ECO:0000313" key="1">
    <source>
        <dbReference type="EMBL" id="CCA18993.1"/>
    </source>
</evidence>
<dbReference type="EMBL" id="FR824106">
    <property type="protein sequence ID" value="CCA18993.1"/>
    <property type="molecule type" value="Genomic_DNA"/>
</dbReference>
<gene>
    <name evidence="1" type="primary">AlNc14C61G4451</name>
    <name evidence="1" type="ORF">ALNC14_051360</name>
</gene>
<organism evidence="1">
    <name type="scientific">Albugo laibachii Nc14</name>
    <dbReference type="NCBI Taxonomy" id="890382"/>
    <lineage>
        <taxon>Eukaryota</taxon>
        <taxon>Sar</taxon>
        <taxon>Stramenopiles</taxon>
        <taxon>Oomycota</taxon>
        <taxon>Peronosporomycetes</taxon>
        <taxon>Albuginales</taxon>
        <taxon>Albuginaceae</taxon>
        <taxon>Albugo</taxon>
    </lineage>
</organism>
<name>F0WCS4_9STRA</name>
<reference evidence="1" key="2">
    <citation type="submission" date="2011-02" db="EMBL/GenBank/DDBJ databases">
        <authorList>
            <person name="MacLean D."/>
        </authorList>
    </citation>
    <scope>NUCLEOTIDE SEQUENCE</scope>
</reference>